<evidence type="ECO:0000313" key="2">
    <source>
        <dbReference type="Proteomes" id="UP001331761"/>
    </source>
</evidence>
<protein>
    <submittedName>
        <fullName evidence="1">Uncharacterized protein</fullName>
    </submittedName>
</protein>
<proteinExistence type="predicted"/>
<keyword evidence="2" id="KW-1185">Reference proteome</keyword>
<reference evidence="1 2" key="1">
    <citation type="submission" date="2019-10" db="EMBL/GenBank/DDBJ databases">
        <title>Assembly and Annotation for the nematode Trichostrongylus colubriformis.</title>
        <authorList>
            <person name="Martin J."/>
        </authorList>
    </citation>
    <scope>NUCLEOTIDE SEQUENCE [LARGE SCALE GENOMIC DNA]</scope>
    <source>
        <strain evidence="1">G859</strain>
        <tissue evidence="1">Whole worm</tissue>
    </source>
</reference>
<dbReference type="EMBL" id="WIXE01025185">
    <property type="protein sequence ID" value="KAK5964941.1"/>
    <property type="molecule type" value="Genomic_DNA"/>
</dbReference>
<name>A0AAN8ENM2_TRICO</name>
<sequence length="68" mass="7646">ACPASVSFIDAFYNPNMISLGTPLVITAERVATMKDVMQDWRRHSVLLVAIGCIPCQSFFHLKSMIRF</sequence>
<organism evidence="1 2">
    <name type="scientific">Trichostrongylus colubriformis</name>
    <name type="common">Black scour worm</name>
    <dbReference type="NCBI Taxonomy" id="6319"/>
    <lineage>
        <taxon>Eukaryota</taxon>
        <taxon>Metazoa</taxon>
        <taxon>Ecdysozoa</taxon>
        <taxon>Nematoda</taxon>
        <taxon>Chromadorea</taxon>
        <taxon>Rhabditida</taxon>
        <taxon>Rhabditina</taxon>
        <taxon>Rhabditomorpha</taxon>
        <taxon>Strongyloidea</taxon>
        <taxon>Trichostrongylidae</taxon>
        <taxon>Trichostrongylus</taxon>
    </lineage>
</organism>
<feature type="non-terminal residue" evidence="1">
    <location>
        <position position="1"/>
    </location>
</feature>
<gene>
    <name evidence="1" type="ORF">GCK32_020097</name>
</gene>
<dbReference type="Proteomes" id="UP001331761">
    <property type="component" value="Unassembled WGS sequence"/>
</dbReference>
<dbReference type="AlphaFoldDB" id="A0AAN8ENM2"/>
<evidence type="ECO:0000313" key="1">
    <source>
        <dbReference type="EMBL" id="KAK5964941.1"/>
    </source>
</evidence>
<accession>A0AAN8ENM2</accession>
<comment type="caution">
    <text evidence="1">The sequence shown here is derived from an EMBL/GenBank/DDBJ whole genome shotgun (WGS) entry which is preliminary data.</text>
</comment>